<reference evidence="3 4" key="1">
    <citation type="submission" date="2019-10" db="EMBL/GenBank/DDBJ databases">
        <title>Prolixibacter strains distinguished by the presence of nitrate reductase genes were adept at nitrate-dependent anaerobic corrosion of metallic iron and carbon steel.</title>
        <authorList>
            <person name="Iino T."/>
            <person name="Shono N."/>
            <person name="Ito K."/>
            <person name="Nakamura R."/>
            <person name="Sueoka K."/>
            <person name="Harayama S."/>
            <person name="Ohkuma M."/>
        </authorList>
    </citation>
    <scope>NUCLEOTIDE SEQUENCE [LARGE SCALE GENOMIC DNA]</scope>
    <source>
        <strain evidence="3 4">JCM 13498</strain>
    </source>
</reference>
<evidence type="ECO:0000313" key="4">
    <source>
        <dbReference type="Proteomes" id="UP000391834"/>
    </source>
</evidence>
<proteinExistence type="predicted"/>
<feature type="chain" id="PRO_5024294623" description="PKD domain-containing protein" evidence="1">
    <location>
        <begin position="24"/>
        <end position="291"/>
    </location>
</feature>
<dbReference type="InterPro" id="IPR000601">
    <property type="entry name" value="PKD_dom"/>
</dbReference>
<keyword evidence="1" id="KW-0732">Signal</keyword>
<dbReference type="InterPro" id="IPR035986">
    <property type="entry name" value="PKD_dom_sf"/>
</dbReference>
<dbReference type="SUPFAM" id="SSF49299">
    <property type="entry name" value="PKD domain"/>
    <property type="match status" value="1"/>
</dbReference>
<sequence length="291" mass="32462">MKTIKSFFIFFFSLALLSFYSCSKEGEYALQDPPPLDFKVYFNGLDVSFVNNVSSATDVSWDFGDSSSSMAGDSVVHQYNSIGNYLITMSATVDGQSYDYHKVLRVDKASSIKLDDNSFDDWNSVTYPDFQLGGKDNVLGGKVDYDANNVYIYVEFNAVEGAGLDSHIFGIYMDTDNSIATGFTMKGMGVDYGIEGNFYTGDIWPSMVDMVNGDSGWPFVEYNPANPIIPGTIQEENGVIKMEFGIPRESYNINSDAFQFYMSIMNSDWSDIGNLVTPDFDDKIVVKMDKQ</sequence>
<protein>
    <recommendedName>
        <fullName evidence="2">PKD domain-containing protein</fullName>
    </recommendedName>
</protein>
<evidence type="ECO:0000256" key="1">
    <source>
        <dbReference type="SAM" id="SignalP"/>
    </source>
</evidence>
<keyword evidence="4" id="KW-1185">Reference proteome</keyword>
<evidence type="ECO:0000313" key="3">
    <source>
        <dbReference type="EMBL" id="GET35257.1"/>
    </source>
</evidence>
<dbReference type="EMBL" id="BLAX01000001">
    <property type="protein sequence ID" value="GET35257.1"/>
    <property type="molecule type" value="Genomic_DNA"/>
</dbReference>
<dbReference type="RefSeq" id="WP_027586095.1">
    <property type="nucleotide sequence ID" value="NZ_BLAX01000001.1"/>
</dbReference>
<feature type="signal peptide" evidence="1">
    <location>
        <begin position="1"/>
        <end position="23"/>
    </location>
</feature>
<name>A0A5M4B684_9BACT</name>
<feature type="domain" description="PKD" evidence="2">
    <location>
        <begin position="61"/>
        <end position="92"/>
    </location>
</feature>
<dbReference type="InterPro" id="IPR013783">
    <property type="entry name" value="Ig-like_fold"/>
</dbReference>
<dbReference type="Gene3D" id="2.60.40.10">
    <property type="entry name" value="Immunoglobulins"/>
    <property type="match status" value="1"/>
</dbReference>
<dbReference type="Proteomes" id="UP000391834">
    <property type="component" value="Unassembled WGS sequence"/>
</dbReference>
<organism evidence="3 4">
    <name type="scientific">Prolixibacter bellariivorans</name>
    <dbReference type="NCBI Taxonomy" id="314319"/>
    <lineage>
        <taxon>Bacteria</taxon>
        <taxon>Pseudomonadati</taxon>
        <taxon>Bacteroidota</taxon>
        <taxon>Bacteroidia</taxon>
        <taxon>Marinilabiliales</taxon>
        <taxon>Prolixibacteraceae</taxon>
        <taxon>Prolixibacter</taxon>
    </lineage>
</organism>
<gene>
    <name evidence="3" type="ORF">PbJCM13498_41200</name>
</gene>
<dbReference type="PROSITE" id="PS50093">
    <property type="entry name" value="PKD"/>
    <property type="match status" value="1"/>
</dbReference>
<dbReference type="PROSITE" id="PS51257">
    <property type="entry name" value="PROKAR_LIPOPROTEIN"/>
    <property type="match status" value="1"/>
</dbReference>
<dbReference type="Pfam" id="PF18911">
    <property type="entry name" value="PKD_4"/>
    <property type="match status" value="1"/>
</dbReference>
<accession>A0A5M4B684</accession>
<comment type="caution">
    <text evidence="3">The sequence shown here is derived from an EMBL/GenBank/DDBJ whole genome shotgun (WGS) entry which is preliminary data.</text>
</comment>
<dbReference type="OrthoDB" id="7443339at2"/>
<evidence type="ECO:0000259" key="2">
    <source>
        <dbReference type="PROSITE" id="PS50093"/>
    </source>
</evidence>
<dbReference type="AlphaFoldDB" id="A0A5M4B684"/>
<dbReference type="CDD" id="cd00146">
    <property type="entry name" value="PKD"/>
    <property type="match status" value="1"/>
</dbReference>